<comment type="caution">
    <text evidence="1">The sequence shown here is derived from an EMBL/GenBank/DDBJ whole genome shotgun (WGS) entry which is preliminary data.</text>
</comment>
<organism evidence="1 2">
    <name type="scientific">Azospirillum palustre</name>
    <dbReference type="NCBI Taxonomy" id="2044885"/>
    <lineage>
        <taxon>Bacteria</taxon>
        <taxon>Pseudomonadati</taxon>
        <taxon>Pseudomonadota</taxon>
        <taxon>Alphaproteobacteria</taxon>
        <taxon>Rhodospirillales</taxon>
        <taxon>Azospirillaceae</taxon>
        <taxon>Azospirillum</taxon>
    </lineage>
</organism>
<dbReference type="Proteomes" id="UP000225379">
    <property type="component" value="Unassembled WGS sequence"/>
</dbReference>
<sequence>MDFVDVVDVVALTESTSIAFSTQSRPVRGIRAGFRGDSGRWLFGMGGGLAPPRSFCGYPRNGGRKLAQILSGKFRWT</sequence>
<proteinExistence type="predicted"/>
<protein>
    <submittedName>
        <fullName evidence="1">Uncharacterized protein</fullName>
    </submittedName>
</protein>
<accession>A0A2B8BHY4</accession>
<evidence type="ECO:0000313" key="2">
    <source>
        <dbReference type="Proteomes" id="UP000225379"/>
    </source>
</evidence>
<dbReference type="AlphaFoldDB" id="A0A2B8BHY4"/>
<dbReference type="OrthoDB" id="9892455at2"/>
<keyword evidence="2" id="KW-1185">Reference proteome</keyword>
<dbReference type="EMBL" id="PDKW01000040">
    <property type="protein sequence ID" value="PGH57541.1"/>
    <property type="molecule type" value="Genomic_DNA"/>
</dbReference>
<gene>
    <name evidence="1" type="ORF">CRT60_11400</name>
</gene>
<name>A0A2B8BHY4_9PROT</name>
<reference evidence="2" key="1">
    <citation type="submission" date="2017-10" db="EMBL/GenBank/DDBJ databases">
        <authorList>
            <person name="Kravchenko I.K."/>
            <person name="Grouzdev D.S."/>
        </authorList>
    </citation>
    <scope>NUCLEOTIDE SEQUENCE [LARGE SCALE GENOMIC DNA]</scope>
    <source>
        <strain evidence="2">B2</strain>
    </source>
</reference>
<evidence type="ECO:0000313" key="1">
    <source>
        <dbReference type="EMBL" id="PGH57541.1"/>
    </source>
</evidence>